<protein>
    <submittedName>
        <fullName evidence="1">Uncharacterized protein</fullName>
    </submittedName>
</protein>
<dbReference type="EMBL" id="CH408081">
    <property type="protein sequence ID" value="EEQ40779.1"/>
    <property type="molecule type" value="Genomic_DNA"/>
</dbReference>
<dbReference type="InParanoid" id="C4Y9L8"/>
<dbReference type="HOGENOM" id="CLU_1660559_0_0_1"/>
<dbReference type="KEGG" id="clu:CLUG_04908"/>
<dbReference type="Proteomes" id="UP000007703">
    <property type="component" value="Unassembled WGS sequence"/>
</dbReference>
<organism evidence="1 2">
    <name type="scientific">Clavispora lusitaniae (strain ATCC 42720)</name>
    <name type="common">Yeast</name>
    <name type="synonym">Candida lusitaniae</name>
    <dbReference type="NCBI Taxonomy" id="306902"/>
    <lineage>
        <taxon>Eukaryota</taxon>
        <taxon>Fungi</taxon>
        <taxon>Dikarya</taxon>
        <taxon>Ascomycota</taxon>
        <taxon>Saccharomycotina</taxon>
        <taxon>Pichiomycetes</taxon>
        <taxon>Metschnikowiaceae</taxon>
        <taxon>Clavispora</taxon>
    </lineage>
</organism>
<accession>C4Y9L8</accession>
<dbReference type="AlphaFoldDB" id="C4Y9L8"/>
<proteinExistence type="predicted"/>
<evidence type="ECO:0000313" key="2">
    <source>
        <dbReference type="Proteomes" id="UP000007703"/>
    </source>
</evidence>
<gene>
    <name evidence="1" type="ORF">CLUG_04908</name>
</gene>
<sequence length="159" mass="17095">MAANATSRWPSGVSFMPSAKYISPSGAVHTSTVTNSATGVPAGTTAGQEVGPRVGDPHLEHVGGDAGGGYGKHEPEQCRRCRCCFERKAAAGRLGCYYKRQGEKIRHQVEFCVGNTFVVGKRVLERRVVKAKSAEKGAKCFKVGEKRHREDTGGYPVSR</sequence>
<name>C4Y9L8_CLAL4</name>
<reference evidence="1 2" key="1">
    <citation type="journal article" date="2009" name="Nature">
        <title>Evolution of pathogenicity and sexual reproduction in eight Candida genomes.</title>
        <authorList>
            <person name="Butler G."/>
            <person name="Rasmussen M.D."/>
            <person name="Lin M.F."/>
            <person name="Santos M.A."/>
            <person name="Sakthikumar S."/>
            <person name="Munro C.A."/>
            <person name="Rheinbay E."/>
            <person name="Grabherr M."/>
            <person name="Forche A."/>
            <person name="Reedy J.L."/>
            <person name="Agrafioti I."/>
            <person name="Arnaud M.B."/>
            <person name="Bates S."/>
            <person name="Brown A.J."/>
            <person name="Brunke S."/>
            <person name="Costanzo M.C."/>
            <person name="Fitzpatrick D.A."/>
            <person name="de Groot P.W."/>
            <person name="Harris D."/>
            <person name="Hoyer L.L."/>
            <person name="Hube B."/>
            <person name="Klis F.M."/>
            <person name="Kodira C."/>
            <person name="Lennard N."/>
            <person name="Logue M.E."/>
            <person name="Martin R."/>
            <person name="Neiman A.M."/>
            <person name="Nikolaou E."/>
            <person name="Quail M.A."/>
            <person name="Quinn J."/>
            <person name="Santos M.C."/>
            <person name="Schmitzberger F.F."/>
            <person name="Sherlock G."/>
            <person name="Shah P."/>
            <person name="Silverstein K.A."/>
            <person name="Skrzypek M.S."/>
            <person name="Soll D."/>
            <person name="Staggs R."/>
            <person name="Stansfield I."/>
            <person name="Stumpf M.P."/>
            <person name="Sudbery P.E."/>
            <person name="Srikantha T."/>
            <person name="Zeng Q."/>
            <person name="Berman J."/>
            <person name="Berriman M."/>
            <person name="Heitman J."/>
            <person name="Gow N.A."/>
            <person name="Lorenz M.C."/>
            <person name="Birren B.W."/>
            <person name="Kellis M."/>
            <person name="Cuomo C.A."/>
        </authorList>
    </citation>
    <scope>NUCLEOTIDE SEQUENCE [LARGE SCALE GENOMIC DNA]</scope>
    <source>
        <strain evidence="1 2">ATCC 42720</strain>
    </source>
</reference>
<dbReference type="VEuPathDB" id="FungiDB:CLUG_04908"/>
<evidence type="ECO:0000313" key="1">
    <source>
        <dbReference type="EMBL" id="EEQ40779.1"/>
    </source>
</evidence>